<feature type="transmembrane region" description="Helical" evidence="1">
    <location>
        <begin position="189"/>
        <end position="208"/>
    </location>
</feature>
<feature type="transmembrane region" description="Helical" evidence="1">
    <location>
        <begin position="162"/>
        <end position="183"/>
    </location>
</feature>
<organism evidence="3 4">
    <name type="scientific">Loigolactobacillus coryniformis subsp. coryniformis KCTC 3167 = DSM 20001</name>
    <dbReference type="NCBI Taxonomy" id="913848"/>
    <lineage>
        <taxon>Bacteria</taxon>
        <taxon>Bacillati</taxon>
        <taxon>Bacillota</taxon>
        <taxon>Bacilli</taxon>
        <taxon>Lactobacillales</taxon>
        <taxon>Lactobacillaceae</taxon>
        <taxon>Loigolactobacillus</taxon>
    </lineage>
</organism>
<dbReference type="PANTHER" id="PTHR14969:SF13">
    <property type="entry name" value="AT30094P"/>
    <property type="match status" value="1"/>
</dbReference>
<dbReference type="eggNOG" id="COG0671">
    <property type="taxonomic scope" value="Bacteria"/>
</dbReference>
<dbReference type="SUPFAM" id="SSF48317">
    <property type="entry name" value="Acid phosphatase/Vanadium-dependent haloperoxidase"/>
    <property type="match status" value="1"/>
</dbReference>
<feature type="transmembrane region" description="Helical" evidence="1">
    <location>
        <begin position="12"/>
        <end position="32"/>
    </location>
</feature>
<reference evidence="3 4" key="1">
    <citation type="journal article" date="2015" name="Genome Announc.">
        <title>Expanding the biotechnology potential of lactobacilli through comparative genomics of 213 strains and associated genera.</title>
        <authorList>
            <person name="Sun Z."/>
            <person name="Harris H.M."/>
            <person name="McCann A."/>
            <person name="Guo C."/>
            <person name="Argimon S."/>
            <person name="Zhang W."/>
            <person name="Yang X."/>
            <person name="Jeffery I.B."/>
            <person name="Cooney J.C."/>
            <person name="Kagawa T.F."/>
            <person name="Liu W."/>
            <person name="Song Y."/>
            <person name="Salvetti E."/>
            <person name="Wrobel A."/>
            <person name="Rasinkangas P."/>
            <person name="Parkhill J."/>
            <person name="Rea M.C."/>
            <person name="O'Sullivan O."/>
            <person name="Ritari J."/>
            <person name="Douillard F.P."/>
            <person name="Paul Ross R."/>
            <person name="Yang R."/>
            <person name="Briner A.E."/>
            <person name="Felis G.E."/>
            <person name="de Vos W.M."/>
            <person name="Barrangou R."/>
            <person name="Klaenhammer T.R."/>
            <person name="Caufield P.W."/>
            <person name="Cui Y."/>
            <person name="Zhang H."/>
            <person name="O'Toole P.W."/>
        </authorList>
    </citation>
    <scope>NUCLEOTIDE SEQUENCE [LARGE SCALE GENOMIC DNA]</scope>
    <source>
        <strain evidence="3 4">DSM 20001</strain>
    </source>
</reference>
<name>A0A0R1F0K2_9LACO</name>
<feature type="transmembrane region" description="Helical" evidence="1">
    <location>
        <begin position="89"/>
        <end position="108"/>
    </location>
</feature>
<keyword evidence="1" id="KW-0472">Membrane</keyword>
<dbReference type="RefSeq" id="WP_056943298.1">
    <property type="nucleotide sequence ID" value="NZ_AZCN01000050.1"/>
</dbReference>
<dbReference type="AlphaFoldDB" id="A0A0R1F0K2"/>
<comment type="caution">
    <text evidence="3">The sequence shown here is derived from an EMBL/GenBank/DDBJ whole genome shotgun (WGS) entry which is preliminary data.</text>
</comment>
<proteinExistence type="predicted"/>
<dbReference type="Pfam" id="PF01569">
    <property type="entry name" value="PAP2"/>
    <property type="match status" value="1"/>
</dbReference>
<keyword evidence="1" id="KW-1133">Transmembrane helix</keyword>
<evidence type="ECO:0000256" key="1">
    <source>
        <dbReference type="SAM" id="Phobius"/>
    </source>
</evidence>
<evidence type="ECO:0000259" key="2">
    <source>
        <dbReference type="SMART" id="SM00014"/>
    </source>
</evidence>
<feature type="transmembrane region" description="Helical" evidence="1">
    <location>
        <begin position="136"/>
        <end position="155"/>
    </location>
</feature>
<feature type="domain" description="Phosphatidic acid phosphatase type 2/haloperoxidase" evidence="2">
    <location>
        <begin position="90"/>
        <end position="204"/>
    </location>
</feature>
<sequence length="220" mass="24552">MSTKSFRQRLLYYSLGAYLIFALFFCLVWQQVPWLTQFDLSVNAWFTNLRTTWLNPSVIAITNFGNPSNSALLNAVVLIILLSFRQQQLALFSLVNVALVGGLGNHLVKQLVMRPRPTAATHLVYAGGYSFPSGHAAGSMAFFGALIVITYYLVADFKKRRILNSLSALLILLIGLSRIYVGVHNTSDVLAGWTWGFAGLCLTWWLFLKFNLLPNKNAAD</sequence>
<evidence type="ECO:0000313" key="4">
    <source>
        <dbReference type="Proteomes" id="UP000051181"/>
    </source>
</evidence>
<gene>
    <name evidence="3" type="ORF">FD22_GL001791</name>
</gene>
<dbReference type="SMART" id="SM00014">
    <property type="entry name" value="acidPPc"/>
    <property type="match status" value="1"/>
</dbReference>
<dbReference type="EMBL" id="AZCN01000050">
    <property type="protein sequence ID" value="KRK15368.1"/>
    <property type="molecule type" value="Genomic_DNA"/>
</dbReference>
<dbReference type="PANTHER" id="PTHR14969">
    <property type="entry name" value="SPHINGOSINE-1-PHOSPHATE PHOSPHOHYDROLASE"/>
    <property type="match status" value="1"/>
</dbReference>
<feature type="transmembrane region" description="Helical" evidence="1">
    <location>
        <begin position="58"/>
        <end position="82"/>
    </location>
</feature>
<evidence type="ECO:0000313" key="3">
    <source>
        <dbReference type="EMBL" id="KRK15368.1"/>
    </source>
</evidence>
<dbReference type="InterPro" id="IPR000326">
    <property type="entry name" value="PAP2/HPO"/>
</dbReference>
<dbReference type="InterPro" id="IPR036938">
    <property type="entry name" value="PAP2/HPO_sf"/>
</dbReference>
<accession>A0A0R1F0K2</accession>
<dbReference type="CDD" id="cd03392">
    <property type="entry name" value="PAP2_like_2"/>
    <property type="match status" value="1"/>
</dbReference>
<protein>
    <submittedName>
        <fullName evidence="3">Phosphoesterase</fullName>
    </submittedName>
</protein>
<dbReference type="Gene3D" id="1.20.144.10">
    <property type="entry name" value="Phosphatidic acid phosphatase type 2/haloperoxidase"/>
    <property type="match status" value="2"/>
</dbReference>
<dbReference type="Proteomes" id="UP000051181">
    <property type="component" value="Unassembled WGS sequence"/>
</dbReference>
<keyword evidence="1" id="KW-0812">Transmembrane</keyword>
<dbReference type="GeneID" id="65917445"/>
<dbReference type="PATRIC" id="fig|913848.6.peg.1834"/>